<dbReference type="Proteomes" id="UP000230605">
    <property type="component" value="Chromosome 3"/>
</dbReference>
<evidence type="ECO:0000313" key="3">
    <source>
        <dbReference type="Proteomes" id="UP000230605"/>
    </source>
</evidence>
<name>A0A2G5I5Q5_CERBT</name>
<feature type="non-terminal residue" evidence="2">
    <location>
        <position position="1"/>
    </location>
</feature>
<sequence length="154" mass="17973">CDGWGYIIVVPGHLFSEFLSHHQAEELLLLLRRQTYHRYDLTLGAIDHRTKRGSISTSSFLQVRATQLSAPLDSHPSLYHIRTPTQCLFSGINSTPLTRKSHRTRLAKLSSRQRCIKQRTEHQHRPRPLRQQLQQVRPGRQSLITIRCHRTLLR</sequence>
<dbReference type="AlphaFoldDB" id="A0A2G5I5Q5"/>
<accession>A0A2G5I5Q5</accession>
<gene>
    <name evidence="2" type="ORF">CB0940_03501</name>
</gene>
<evidence type="ECO:0000313" key="2">
    <source>
        <dbReference type="EMBL" id="PIB00135.1"/>
    </source>
</evidence>
<evidence type="ECO:0000256" key="1">
    <source>
        <dbReference type="SAM" id="MobiDB-lite"/>
    </source>
</evidence>
<feature type="region of interest" description="Disordered" evidence="1">
    <location>
        <begin position="117"/>
        <end position="136"/>
    </location>
</feature>
<reference evidence="2 3" key="1">
    <citation type="submission" date="2015-10" db="EMBL/GenBank/DDBJ databases">
        <title>The cercosporin biosynthetic gene cluster was horizontally transferred to several fungal lineages and shown to be expanded in Cercospora beticola based on microsynteny with recipient genomes.</title>
        <authorList>
            <person name="De Jonge R."/>
            <person name="Ebert M.K."/>
            <person name="Suttle J.C."/>
            <person name="Jurick Ii W.M."/>
            <person name="Secor G.A."/>
            <person name="Thomma B.P."/>
            <person name="Van De Peer Y."/>
            <person name="Bolton M.D."/>
        </authorList>
    </citation>
    <scope>NUCLEOTIDE SEQUENCE [LARGE SCALE GENOMIC DNA]</scope>
    <source>
        <strain evidence="2 3">09-40</strain>
    </source>
</reference>
<dbReference type="EMBL" id="LKMD01000101">
    <property type="protein sequence ID" value="PIB00135.1"/>
    <property type="molecule type" value="Genomic_DNA"/>
</dbReference>
<comment type="caution">
    <text evidence="2">The sequence shown here is derived from an EMBL/GenBank/DDBJ whole genome shotgun (WGS) entry which is preliminary data.</text>
</comment>
<proteinExistence type="predicted"/>
<protein>
    <submittedName>
        <fullName evidence="2">Uncharacterized protein</fullName>
    </submittedName>
</protein>
<organism evidence="2 3">
    <name type="scientific">Cercospora beticola</name>
    <name type="common">Sugarbeet leaf spot fungus</name>
    <dbReference type="NCBI Taxonomy" id="122368"/>
    <lineage>
        <taxon>Eukaryota</taxon>
        <taxon>Fungi</taxon>
        <taxon>Dikarya</taxon>
        <taxon>Ascomycota</taxon>
        <taxon>Pezizomycotina</taxon>
        <taxon>Dothideomycetes</taxon>
        <taxon>Dothideomycetidae</taxon>
        <taxon>Mycosphaerellales</taxon>
        <taxon>Mycosphaerellaceae</taxon>
        <taxon>Cercospora</taxon>
    </lineage>
</organism>